<protein>
    <submittedName>
        <fullName evidence="4 5">Uncharacterized protein</fullName>
    </submittedName>
</protein>
<feature type="transmembrane region" description="Helical" evidence="2">
    <location>
        <begin position="6"/>
        <end position="23"/>
    </location>
</feature>
<keyword evidence="2" id="KW-0812">Transmembrane</keyword>
<dbReference type="WBParaSite" id="TCONS_00012506.p1">
    <property type="protein sequence ID" value="TCONS_00012506.p1"/>
    <property type="gene ID" value="XLOC_008154"/>
</dbReference>
<proteinExistence type="predicted"/>
<evidence type="ECO:0000313" key="3">
    <source>
        <dbReference type="Proteomes" id="UP000035681"/>
    </source>
</evidence>
<dbReference type="WBParaSite" id="SSTP_0000301700.1">
    <property type="protein sequence ID" value="SSTP_0000301700.1"/>
    <property type="gene ID" value="SSTP_0000301700"/>
</dbReference>
<feature type="region of interest" description="Disordered" evidence="1">
    <location>
        <begin position="92"/>
        <end position="124"/>
    </location>
</feature>
<dbReference type="Proteomes" id="UP000035681">
    <property type="component" value="Unplaced"/>
</dbReference>
<name>A0A0K0E0K5_STRER</name>
<feature type="compositionally biased region" description="Polar residues" evidence="1">
    <location>
        <begin position="92"/>
        <end position="118"/>
    </location>
</feature>
<evidence type="ECO:0000256" key="2">
    <source>
        <dbReference type="SAM" id="Phobius"/>
    </source>
</evidence>
<evidence type="ECO:0000313" key="4">
    <source>
        <dbReference type="WBParaSite" id="SSTP_0000301700.1"/>
    </source>
</evidence>
<evidence type="ECO:0000313" key="5">
    <source>
        <dbReference type="WBParaSite" id="TCONS_00012506.p1"/>
    </source>
</evidence>
<reference evidence="4" key="1">
    <citation type="submission" date="2015-08" db="UniProtKB">
        <authorList>
            <consortium name="WormBaseParasite"/>
        </authorList>
    </citation>
    <scope>IDENTIFICATION</scope>
</reference>
<accession>A0A0K0E0K5</accession>
<evidence type="ECO:0000256" key="1">
    <source>
        <dbReference type="SAM" id="MobiDB-lite"/>
    </source>
</evidence>
<dbReference type="AlphaFoldDB" id="A0A0K0E0K5"/>
<keyword evidence="2" id="KW-1133">Transmembrane helix</keyword>
<organism evidence="4">
    <name type="scientific">Strongyloides stercoralis</name>
    <name type="common">Threadworm</name>
    <dbReference type="NCBI Taxonomy" id="6248"/>
    <lineage>
        <taxon>Eukaryota</taxon>
        <taxon>Metazoa</taxon>
        <taxon>Ecdysozoa</taxon>
        <taxon>Nematoda</taxon>
        <taxon>Chromadorea</taxon>
        <taxon>Rhabditida</taxon>
        <taxon>Tylenchina</taxon>
        <taxon>Panagrolaimomorpha</taxon>
        <taxon>Strongyloidoidea</taxon>
        <taxon>Strongyloididae</taxon>
        <taxon>Strongyloides</taxon>
    </lineage>
</organism>
<keyword evidence="2" id="KW-0472">Membrane</keyword>
<keyword evidence="3" id="KW-1185">Reference proteome</keyword>
<sequence>MNFLKFLFTTVLIISLTCLVLTVKKDKIKKPKGLQNTLHDDYVRCKEECRKIEEREVTEKYIQYLKTELEAAELVVEQEKVALQATILASPNHQSESELNQQPTEKPQPNAESETFVQEENLIV</sequence>